<keyword evidence="7" id="KW-1185">Reference proteome</keyword>
<dbReference type="AlphaFoldDB" id="A0A4P9ZGZ6"/>
<protein>
    <submittedName>
        <fullName evidence="6">Uncharacterized protein</fullName>
    </submittedName>
</protein>
<dbReference type="Pfam" id="PF10363">
    <property type="entry name" value="RTP1_C1"/>
    <property type="match status" value="1"/>
</dbReference>
<evidence type="ECO:0000313" key="6">
    <source>
        <dbReference type="EMBL" id="RKP31712.1"/>
    </source>
</evidence>
<keyword evidence="3" id="KW-0472">Membrane</keyword>
<evidence type="ECO:0000256" key="3">
    <source>
        <dbReference type="SAM" id="Phobius"/>
    </source>
</evidence>
<evidence type="ECO:0000259" key="4">
    <source>
        <dbReference type="Pfam" id="PF10363"/>
    </source>
</evidence>
<evidence type="ECO:0000313" key="7">
    <source>
        <dbReference type="Proteomes" id="UP000268321"/>
    </source>
</evidence>
<organism evidence="6 7">
    <name type="scientific">Metschnikowia bicuspidata</name>
    <dbReference type="NCBI Taxonomy" id="27322"/>
    <lineage>
        <taxon>Eukaryota</taxon>
        <taxon>Fungi</taxon>
        <taxon>Dikarya</taxon>
        <taxon>Ascomycota</taxon>
        <taxon>Saccharomycotina</taxon>
        <taxon>Pichiomycetes</taxon>
        <taxon>Metschnikowiaceae</taxon>
        <taxon>Metschnikowia</taxon>
    </lineage>
</organism>
<feature type="region of interest" description="Disordered" evidence="2">
    <location>
        <begin position="1"/>
        <end position="23"/>
    </location>
</feature>
<dbReference type="InterPro" id="IPR016024">
    <property type="entry name" value="ARM-type_fold"/>
</dbReference>
<feature type="domain" description="RNA polymerase II assembly factor Rtp1 C-terminal" evidence="4">
    <location>
        <begin position="734"/>
        <end position="843"/>
    </location>
</feature>
<dbReference type="Pfam" id="PF23565">
    <property type="entry name" value="ARM_TANGO6"/>
    <property type="match status" value="1"/>
</dbReference>
<feature type="compositionally biased region" description="Acidic residues" evidence="2">
    <location>
        <begin position="642"/>
        <end position="656"/>
    </location>
</feature>
<dbReference type="OrthoDB" id="39591at2759"/>
<dbReference type="Proteomes" id="UP000268321">
    <property type="component" value="Unassembled WGS sequence"/>
</dbReference>
<name>A0A4P9ZGZ6_9ASCO</name>
<dbReference type="PANTHER" id="PTHR20959">
    <property type="entry name" value="TRANSPORT AND GOLGI ORGANIZATION PROTEIN 6 FAMILY MEMBER"/>
    <property type="match status" value="1"/>
</dbReference>
<dbReference type="InterPro" id="IPR039600">
    <property type="entry name" value="TANGO6/Rtp1"/>
</dbReference>
<dbReference type="InterPro" id="IPR057407">
    <property type="entry name" value="HEAT_TANGO6"/>
</dbReference>
<evidence type="ECO:0000259" key="5">
    <source>
        <dbReference type="Pfam" id="PF23565"/>
    </source>
</evidence>
<keyword evidence="3" id="KW-1133">Transmembrane helix</keyword>
<comment type="similarity">
    <text evidence="1">Belongs to the Tango6 family.</text>
</comment>
<reference evidence="7" key="1">
    <citation type="journal article" date="2018" name="Nat. Microbiol.">
        <title>Leveraging single-cell genomics to expand the fungal tree of life.</title>
        <authorList>
            <person name="Ahrendt S.R."/>
            <person name="Quandt C.A."/>
            <person name="Ciobanu D."/>
            <person name="Clum A."/>
            <person name="Salamov A."/>
            <person name="Andreopoulos B."/>
            <person name="Cheng J.F."/>
            <person name="Woyke T."/>
            <person name="Pelin A."/>
            <person name="Henrissat B."/>
            <person name="Reynolds N.K."/>
            <person name="Benny G.L."/>
            <person name="Smith M.E."/>
            <person name="James T.Y."/>
            <person name="Grigoriev I.V."/>
        </authorList>
    </citation>
    <scope>NUCLEOTIDE SEQUENCE [LARGE SCALE GENOMIC DNA]</scope>
    <source>
        <strain evidence="7">Baker2002</strain>
    </source>
</reference>
<gene>
    <name evidence="6" type="ORF">METBISCDRAFT_30022</name>
</gene>
<dbReference type="EMBL" id="ML004438">
    <property type="protein sequence ID" value="RKP31712.1"/>
    <property type="molecule type" value="Genomic_DNA"/>
</dbReference>
<dbReference type="InterPro" id="IPR019451">
    <property type="entry name" value="Rtp1_C1"/>
</dbReference>
<dbReference type="SUPFAM" id="SSF48371">
    <property type="entry name" value="ARM repeat"/>
    <property type="match status" value="1"/>
</dbReference>
<dbReference type="GO" id="GO:0009306">
    <property type="term" value="P:protein secretion"/>
    <property type="evidence" value="ECO:0007669"/>
    <property type="project" value="TreeGrafter"/>
</dbReference>
<feature type="transmembrane region" description="Helical" evidence="3">
    <location>
        <begin position="128"/>
        <end position="150"/>
    </location>
</feature>
<keyword evidence="3" id="KW-0812">Transmembrane</keyword>
<sequence length="990" mass="110964">MSDEKLNSAVPGTRNPFFPREKTTVRRSKNEVYPKGTDLSKPQFLGNSPLDKLFQSLERCLEGEIDTITIDSLALKLLDLNQVRYEVIKILFHKLREISELSLKASKEHKYKNLISISLHDIKIFAKVVNLIIVLGIYPATLSLGIGIAIEKRRMGVQGKLNYKPKNIEPIKPSPSGSAGGPWEFHLGLLELVHQEFLAVFSIDSDVRSLLLKGTGYSDYLVTTLALATVPEFDAEVRLRYTKALDEVTAIPSTYELYLNYSVLLSSHSLPYFRSVVLERLQRLPYAAIKGDGLLTLLEFIMGLRENVEISIEKMDQVADLLLMKPKNVSMIDYFTSIGSQSYALLANINRPVITSAVTHFMQRLWLKNTRVMQDFFFQKIQFCFCPTEAKDSSTVLVSEASLNNCVNVLLSISRLGLSSEALYALLSPIWLDMWAYYVFLSLHDKPKGVFEDILVSVLEKLKGDCDKTFVFVSRIARNLVYEHEKGYKFRLGPNLLVEIAQDKDSLLKKESPEQKVLAFVSALETNVNCLITLLKRLEFTVTQELFLSLIKSWADSQTTDSTKKDGNNLFHDNRLTSTDIGLNRLDSDNPFIKLLDLKILEKIASVFKDELGKTPYDSLKLLHSILQLNWKDSAASVKAEEDTEADSDDEEDDNMEGAQGSLPEVVIELLSVILLQAGPSHLDAKTTEVIQSIRSIIAKGNLAKLAELVSQMDFLLDGDATKDTKVDSQRQRLNRALAEIDDPLVPVKAHGLFVLRELIEENAKVISIDFVVKTHIIQLSDLDPFVYLNAIKGLESLLVKNNAAVLKAILKAYTGRDLNFSKIDERLKLGEALLRYAQGQGSALTGSSAQLLAQSLLHVVRILPDSEERIDDRLRMSAMSLLGMCFKTNVLGFVAEMADALDCALGILQLESDDSKSIMRRSALVLIHDMVEGTSMTEKVPFPRHYQRNVLLVVSAVQKNDPDILTREQAQSVLSYIQELVEIAIQDDN</sequence>
<evidence type="ECO:0000256" key="2">
    <source>
        <dbReference type="SAM" id="MobiDB-lite"/>
    </source>
</evidence>
<feature type="domain" description="TANGO6 HEAT repeat" evidence="5">
    <location>
        <begin position="301"/>
        <end position="539"/>
    </location>
</feature>
<evidence type="ECO:0000256" key="1">
    <source>
        <dbReference type="ARBA" id="ARBA00005724"/>
    </source>
</evidence>
<proteinExistence type="inferred from homology"/>
<accession>A0A4P9ZGZ6</accession>
<feature type="region of interest" description="Disordered" evidence="2">
    <location>
        <begin position="638"/>
        <end position="658"/>
    </location>
</feature>
<dbReference type="PANTHER" id="PTHR20959:SF1">
    <property type="entry name" value="TRANSPORT AND GOLGI ORGANIZATION PROTEIN 6 HOMOLOG"/>
    <property type="match status" value="1"/>
</dbReference>